<accession>A0A4T0H0X3</accession>
<feature type="region of interest" description="Disordered" evidence="1">
    <location>
        <begin position="248"/>
        <end position="368"/>
    </location>
</feature>
<organism evidence="3 4">
    <name type="scientific">Wallemia ichthyophaga</name>
    <dbReference type="NCBI Taxonomy" id="245174"/>
    <lineage>
        <taxon>Eukaryota</taxon>
        <taxon>Fungi</taxon>
        <taxon>Dikarya</taxon>
        <taxon>Basidiomycota</taxon>
        <taxon>Wallemiomycotina</taxon>
        <taxon>Wallemiomycetes</taxon>
        <taxon>Wallemiales</taxon>
        <taxon>Wallemiaceae</taxon>
        <taxon>Wallemia</taxon>
    </lineage>
</organism>
<feature type="region of interest" description="Disordered" evidence="1">
    <location>
        <begin position="52"/>
        <end position="100"/>
    </location>
</feature>
<gene>
    <name evidence="3" type="ORF">E3P90_03579</name>
</gene>
<protein>
    <recommendedName>
        <fullName evidence="2">t-SNARE coiled-coil homology domain-containing protein</fullName>
    </recommendedName>
</protein>
<evidence type="ECO:0000313" key="4">
    <source>
        <dbReference type="Proteomes" id="UP000306954"/>
    </source>
</evidence>
<dbReference type="Proteomes" id="UP000306954">
    <property type="component" value="Unassembled WGS sequence"/>
</dbReference>
<feature type="compositionally biased region" description="Polar residues" evidence="1">
    <location>
        <begin position="1"/>
        <end position="20"/>
    </location>
</feature>
<evidence type="ECO:0000256" key="1">
    <source>
        <dbReference type="SAM" id="MobiDB-lite"/>
    </source>
</evidence>
<feature type="compositionally biased region" description="Basic and acidic residues" evidence="1">
    <location>
        <begin position="28"/>
        <end position="40"/>
    </location>
</feature>
<feature type="compositionally biased region" description="Basic and acidic residues" evidence="1">
    <location>
        <begin position="284"/>
        <end position="294"/>
    </location>
</feature>
<name>A0A4T0H0X3_WALIC</name>
<feature type="compositionally biased region" description="Polar residues" evidence="1">
    <location>
        <begin position="306"/>
        <end position="323"/>
    </location>
</feature>
<dbReference type="AlphaFoldDB" id="A0A4T0H0X3"/>
<reference evidence="3 4" key="1">
    <citation type="submission" date="2019-03" db="EMBL/GenBank/DDBJ databases">
        <title>Sequencing 23 genomes of Wallemia ichthyophaga.</title>
        <authorList>
            <person name="Gostincar C."/>
        </authorList>
    </citation>
    <scope>NUCLEOTIDE SEQUENCE [LARGE SCALE GENOMIC DNA]</scope>
    <source>
        <strain evidence="3 4">EXF-8621</strain>
    </source>
</reference>
<feature type="compositionally biased region" description="Basic and acidic residues" evidence="1">
    <location>
        <begin position="248"/>
        <end position="273"/>
    </location>
</feature>
<dbReference type="EMBL" id="SPOF01000053">
    <property type="protein sequence ID" value="TIB08726.1"/>
    <property type="molecule type" value="Genomic_DNA"/>
</dbReference>
<dbReference type="InterPro" id="IPR000727">
    <property type="entry name" value="T_SNARE_dom"/>
</dbReference>
<feature type="compositionally biased region" description="Low complexity" evidence="1">
    <location>
        <begin position="332"/>
        <end position="342"/>
    </location>
</feature>
<comment type="caution">
    <text evidence="3">The sequence shown here is derived from an EMBL/GenBank/DDBJ whole genome shotgun (WGS) entry which is preliminary data.</text>
</comment>
<sequence>MSSMRPSTHNTDNASVSGDSFTEDEYDEHEHYGHSNRAKESNITKWTNFINWRNTSGSGSRGGSGDGSRSRSRNHNHNPTEAGRGRVISQSDTLEQEARLERDRSKFEAGVILHIESATQDTHQLIHAQSRRLDSVDSAADGVALRLDNVDAHINALDTQSDSVNARLEVIEKGSTNQSPHSDALADRIAAQDHLIHSLQLANQHHQHTISTQENQLCDLRSVVSKLQSDLRGLSVLALERIQGLEKSVEKNTEKNAEIKSERSLKEKAEKITENVVESNPDISNDKTTDRHTDNPNGTPYHRKITSFSSLRDENTPSSTTRSPAIKPPTTNPTNTKSPTKSQTPLRRPPGSPVKQSPAIQAKAKQFT</sequence>
<evidence type="ECO:0000313" key="3">
    <source>
        <dbReference type="EMBL" id="TIB08726.1"/>
    </source>
</evidence>
<dbReference type="PROSITE" id="PS50192">
    <property type="entry name" value="T_SNARE"/>
    <property type="match status" value="1"/>
</dbReference>
<feature type="domain" description="T-SNARE coiled-coil homology" evidence="2">
    <location>
        <begin position="112"/>
        <end position="157"/>
    </location>
</feature>
<feature type="region of interest" description="Disordered" evidence="1">
    <location>
        <begin position="1"/>
        <end position="40"/>
    </location>
</feature>
<evidence type="ECO:0000259" key="2">
    <source>
        <dbReference type="PROSITE" id="PS50192"/>
    </source>
</evidence>
<proteinExistence type="predicted"/>